<evidence type="ECO:0000256" key="6">
    <source>
        <dbReference type="RuleBase" id="RU003355"/>
    </source>
</evidence>
<comment type="caution">
    <text evidence="8">The sequence shown here is derived from an EMBL/GenBank/DDBJ whole genome shotgun (WGS) entry which is preliminary data.</text>
</comment>
<accession>A0ABW6A480</accession>
<feature type="active site" description="Charge relay system" evidence="5">
    <location>
        <position position="435"/>
    </location>
</feature>
<protein>
    <submittedName>
        <fullName evidence="8">S8 family serine peptidase</fullName>
    </submittedName>
</protein>
<dbReference type="EMBL" id="JBHUOZ010000002">
    <property type="protein sequence ID" value="MFD2919869.1"/>
    <property type="molecule type" value="Genomic_DNA"/>
</dbReference>
<keyword evidence="2 5" id="KW-0645">Protease</keyword>
<dbReference type="RefSeq" id="WP_386097744.1">
    <property type="nucleotide sequence ID" value="NZ_JBHUOZ010000002.1"/>
</dbReference>
<feature type="domain" description="Peptidase S8/S53" evidence="7">
    <location>
        <begin position="288"/>
        <end position="485"/>
    </location>
</feature>
<organism evidence="8 9">
    <name type="scientific">Terrimonas rubra</name>
    <dbReference type="NCBI Taxonomy" id="1035890"/>
    <lineage>
        <taxon>Bacteria</taxon>
        <taxon>Pseudomonadati</taxon>
        <taxon>Bacteroidota</taxon>
        <taxon>Chitinophagia</taxon>
        <taxon>Chitinophagales</taxon>
        <taxon>Chitinophagaceae</taxon>
        <taxon>Terrimonas</taxon>
    </lineage>
</organism>
<evidence type="ECO:0000313" key="9">
    <source>
        <dbReference type="Proteomes" id="UP001597511"/>
    </source>
</evidence>
<reference evidence="9" key="1">
    <citation type="journal article" date="2019" name="Int. J. Syst. Evol. Microbiol.">
        <title>The Global Catalogue of Microorganisms (GCM) 10K type strain sequencing project: providing services to taxonomists for standard genome sequencing and annotation.</title>
        <authorList>
            <consortium name="The Broad Institute Genomics Platform"/>
            <consortium name="The Broad Institute Genome Sequencing Center for Infectious Disease"/>
            <person name="Wu L."/>
            <person name="Ma J."/>
        </authorList>
    </citation>
    <scope>NUCLEOTIDE SEQUENCE [LARGE SCALE GENOMIC DNA]</scope>
    <source>
        <strain evidence="9">KCTC 23299</strain>
    </source>
</reference>
<name>A0ABW6A480_9BACT</name>
<dbReference type="InterPro" id="IPR050131">
    <property type="entry name" value="Peptidase_S8_subtilisin-like"/>
</dbReference>
<feature type="domain" description="Peptidase S8/S53" evidence="7">
    <location>
        <begin position="2"/>
        <end position="247"/>
    </location>
</feature>
<dbReference type="InterPro" id="IPR023828">
    <property type="entry name" value="Peptidase_S8_Ser-AS"/>
</dbReference>
<dbReference type="PRINTS" id="PR00723">
    <property type="entry name" value="SUBTILISIN"/>
</dbReference>
<dbReference type="Pfam" id="PF00082">
    <property type="entry name" value="Peptidase_S8"/>
    <property type="match status" value="2"/>
</dbReference>
<keyword evidence="9" id="KW-1185">Reference proteome</keyword>
<dbReference type="Gene3D" id="3.40.50.200">
    <property type="entry name" value="Peptidase S8/S53 domain"/>
    <property type="match status" value="1"/>
</dbReference>
<dbReference type="InterPro" id="IPR015500">
    <property type="entry name" value="Peptidase_S8_subtilisin-rel"/>
</dbReference>
<evidence type="ECO:0000313" key="8">
    <source>
        <dbReference type="EMBL" id="MFD2919869.1"/>
    </source>
</evidence>
<dbReference type="PANTHER" id="PTHR43806:SF65">
    <property type="entry name" value="SERINE PROTEASE APRX"/>
    <property type="match status" value="1"/>
</dbReference>
<dbReference type="PROSITE" id="PS00136">
    <property type="entry name" value="SUBTILASE_ASP"/>
    <property type="match status" value="1"/>
</dbReference>
<dbReference type="Proteomes" id="UP001597511">
    <property type="component" value="Unassembled WGS sequence"/>
</dbReference>
<evidence type="ECO:0000256" key="4">
    <source>
        <dbReference type="ARBA" id="ARBA00022825"/>
    </source>
</evidence>
<feature type="active site" description="Charge relay system" evidence="5">
    <location>
        <position position="80"/>
    </location>
</feature>
<dbReference type="NCBIfam" id="TIGR04183">
    <property type="entry name" value="Por_Secre_tail"/>
    <property type="match status" value="1"/>
</dbReference>
<evidence type="ECO:0000259" key="7">
    <source>
        <dbReference type="Pfam" id="PF00082"/>
    </source>
</evidence>
<gene>
    <name evidence="8" type="ORF">ACFS6H_09140</name>
</gene>
<keyword evidence="4 5" id="KW-0720">Serine protease</keyword>
<dbReference type="InterPro" id="IPR022398">
    <property type="entry name" value="Peptidase_S8_His-AS"/>
</dbReference>
<keyword evidence="3 5" id="KW-0378">Hydrolase</keyword>
<proteinExistence type="inferred from homology"/>
<evidence type="ECO:0000256" key="1">
    <source>
        <dbReference type="ARBA" id="ARBA00011073"/>
    </source>
</evidence>
<comment type="similarity">
    <text evidence="1 5 6">Belongs to the peptidase S8 family.</text>
</comment>
<dbReference type="Gene3D" id="2.60.120.1290">
    <property type="match status" value="1"/>
</dbReference>
<sequence>MIIGIIDSGIDIKHLDFRMPGADSTKSRILYLWDQLLSVTTGEITEPSAKTGVLYNNSDINQDLTATPAGKVRSFDTNGHGTHVAGTAAGNGEGHPSKIHKGMAPEADIVVVKAGNGSFSVTNLINALKFIDSIGRVLNKPVVINMSLGGLSYAQDGFAPHEQVVDQITNASTGRVVTISAGNNGGQQLHQLFTIPANSFVDVPLNVVSYNDDYSSGQSFFMNFYASQQTNIAGEIVAPDGSSVINTTPGPQQSLNIQNGAYSIIVYNNTYQSNTVLSRLQMVINKNNSSAISALNGNWVFRVYNNSATPQTIHGWVVGQANTFSTATLVNGDNNYVVGSPGTSSNAITVANYVGRNRWLNEVSDPLGTWSSSAYSEGRISLSSSAGPRRDEVLKPEISAVGTNVISARSRSLAYGTGSNSQTIDYYYRAIAGTSMASPVVAGAAALLLQAKPNASFSEIKNAMTSQADKDEYTTAATNNTWGYGKLNALKAMASLTGCNTNSIDVIKYETLPLPANYVHVNIGNNILAVKYTAPRKGIVGGIYFFAGNITATDNFQLQLQKANSGGTPDGTVLASLDVTGNMYQRYSYNYFDFSSFKVPVNTGDNFFVVVKRLTTNANVFSIYAESTLIDGRSYLSSNNGSSYSVRNDYDFKIRAAVYSLQQDEAVLATATSAKNQLVNGLPQFYNASCELITQVVPSGNKPVNGNVNARVVLNTTANAPFVKRIYEVINQDNDAQATGKITLYYTQAEFNALNAVLAAPLLPTGPTDVQKFVNLQLSKYNGISNDGTGNPATYTGNPTLINLQPSNAVWNAAKSRWEITVDVTGFGSFIIEAAKNAPIVLDYFNGNIVDKNNVLNWKLTCGSLQAVKFYIYHSRNGVDYVVKDSLSATANNCAAIQSYTHTAPMGGINYYKISFVNHRNEVVTSAVVTLTNESTEMMVMPTLISLNSSQNIQVYNTEETAKTYFLLYDNSGRKVFEQVLTPGQQAVNYKPTATGIYFYSISTDKKVLKSGRILVQ</sequence>
<dbReference type="InterPro" id="IPR036852">
    <property type="entry name" value="Peptidase_S8/S53_dom_sf"/>
</dbReference>
<dbReference type="InterPro" id="IPR000209">
    <property type="entry name" value="Peptidase_S8/S53_dom"/>
</dbReference>
<dbReference type="PROSITE" id="PS51892">
    <property type="entry name" value="SUBTILASE"/>
    <property type="match status" value="1"/>
</dbReference>
<feature type="active site" description="Charge relay system" evidence="5">
    <location>
        <position position="7"/>
    </location>
</feature>
<dbReference type="InterPro" id="IPR026444">
    <property type="entry name" value="Secre_tail"/>
</dbReference>
<evidence type="ECO:0000256" key="5">
    <source>
        <dbReference type="PROSITE-ProRule" id="PRU01240"/>
    </source>
</evidence>
<evidence type="ECO:0000256" key="2">
    <source>
        <dbReference type="ARBA" id="ARBA00022670"/>
    </source>
</evidence>
<dbReference type="PROSITE" id="PS00137">
    <property type="entry name" value="SUBTILASE_HIS"/>
    <property type="match status" value="1"/>
</dbReference>
<dbReference type="PROSITE" id="PS00138">
    <property type="entry name" value="SUBTILASE_SER"/>
    <property type="match status" value="1"/>
</dbReference>
<dbReference type="PANTHER" id="PTHR43806">
    <property type="entry name" value="PEPTIDASE S8"/>
    <property type="match status" value="1"/>
</dbReference>
<evidence type="ECO:0000256" key="3">
    <source>
        <dbReference type="ARBA" id="ARBA00022801"/>
    </source>
</evidence>
<dbReference type="SUPFAM" id="SSF52743">
    <property type="entry name" value="Subtilisin-like"/>
    <property type="match status" value="1"/>
</dbReference>
<dbReference type="InterPro" id="IPR023827">
    <property type="entry name" value="Peptidase_S8_Asp-AS"/>
</dbReference>